<dbReference type="EMBL" id="AP018929">
    <property type="protein sequence ID" value="BBG24611.1"/>
    <property type="molecule type" value="Genomic_DNA"/>
</dbReference>
<proteinExistence type="predicted"/>
<dbReference type="STRING" id="1294262.GCA_001316085_00055"/>
<protein>
    <submittedName>
        <fullName evidence="2">Uncharacterized protein</fullName>
    </submittedName>
</protein>
<reference evidence="5" key="1">
    <citation type="submission" date="2018-09" db="EMBL/GenBank/DDBJ databases">
        <title>Complete Genome Sequencing of Sulfolobus sp. JCM 16834.</title>
        <authorList>
            <person name="Kato S."/>
            <person name="Itoh T."/>
            <person name="Ohkuma M."/>
        </authorList>
    </citation>
    <scope>NUCLEOTIDE SEQUENCE [LARGE SCALE GENOMIC DNA]</scope>
    <source>
        <strain evidence="5">IC-007</strain>
    </source>
</reference>
<accession>A0A510E4J1</accession>
<dbReference type="InterPro" id="IPR011032">
    <property type="entry name" value="GroES-like_sf"/>
</dbReference>
<sequence>MKSLVFDQGIIPKDIPAKQVGKNQVAIKPCRVLISSIENSIYLGLLWVNPSTVLGSIGMGKVAEVGVELDPSLRGRKVLVSPYSSQGGIGTEIDGLLTEEAVIPYDAIEVLPNDIGEEAVLLPFITFARKVKEKVGGGNLLLIGGGLFSLTVSILLSDQMSSIGLITEEKAGMFRQFGVEDISNLERKWDYVIISTMRTWARFVSPSLIREKGKIFVPNIMKSWPVIMSPEMEKININDINEEDYFILRKKINLKTLEQFLTFSDDFSTAIPSSGLGTIVRTDIAFKRLIILP</sequence>
<dbReference type="Gene3D" id="3.90.180.10">
    <property type="entry name" value="Medium-chain alcohol dehydrogenases, catalytic domain"/>
    <property type="match status" value="1"/>
</dbReference>
<name>A0A510DWK6_9CREN</name>
<dbReference type="RefSeq" id="WP_054844798.1">
    <property type="nucleotide sequence ID" value="NZ_AP018929.1"/>
</dbReference>
<dbReference type="AlphaFoldDB" id="A0A510DWK6"/>
<dbReference type="GeneID" id="41718281"/>
<organism evidence="2 4">
    <name type="scientific">Sulfuracidifex tepidarius</name>
    <dbReference type="NCBI Taxonomy" id="1294262"/>
    <lineage>
        <taxon>Archaea</taxon>
        <taxon>Thermoproteota</taxon>
        <taxon>Thermoprotei</taxon>
        <taxon>Sulfolobales</taxon>
        <taxon>Sulfolobaceae</taxon>
        <taxon>Sulfuracidifex</taxon>
    </lineage>
</organism>
<dbReference type="SUPFAM" id="SSF50129">
    <property type="entry name" value="GroES-like"/>
    <property type="match status" value="1"/>
</dbReference>
<feature type="transmembrane region" description="Helical" evidence="1">
    <location>
        <begin position="139"/>
        <end position="156"/>
    </location>
</feature>
<dbReference type="EMBL" id="AP018930">
    <property type="protein sequence ID" value="BBG27399.1"/>
    <property type="molecule type" value="Genomic_DNA"/>
</dbReference>
<dbReference type="Proteomes" id="UP000322983">
    <property type="component" value="Chromosome"/>
</dbReference>
<keyword evidence="4" id="KW-1185">Reference proteome</keyword>
<reference evidence="2 4" key="2">
    <citation type="journal article" date="2020" name="Int. J. Syst. Evol. Microbiol.">
        <title>Sulfuracidifex tepidarius gen. nov., sp. nov. and transfer of Sulfolobus metallicus Huber and Stetter 1992 to the genus Sulfuracidifex as Sulfuracidifex metallicus comb. nov.</title>
        <authorList>
            <person name="Itoh T."/>
            <person name="Miura T."/>
            <person name="Sakai H.D."/>
            <person name="Kato S."/>
            <person name="Ohkuma M."/>
            <person name="Takashina T."/>
        </authorList>
    </citation>
    <scope>NUCLEOTIDE SEQUENCE [LARGE SCALE GENOMIC DNA]</scope>
    <source>
        <strain evidence="2 4">IC-006</strain>
        <strain evidence="3">IC-007</strain>
    </source>
</reference>
<gene>
    <name evidence="2" type="ORF">IC006_1940</name>
    <name evidence="3" type="ORF">IC007_1948</name>
</gene>
<keyword evidence="1" id="KW-0812">Transmembrane</keyword>
<evidence type="ECO:0000256" key="1">
    <source>
        <dbReference type="SAM" id="Phobius"/>
    </source>
</evidence>
<dbReference type="Proteomes" id="UP000325030">
    <property type="component" value="Chromosome"/>
</dbReference>
<evidence type="ECO:0000313" key="5">
    <source>
        <dbReference type="Proteomes" id="UP000325030"/>
    </source>
</evidence>
<evidence type="ECO:0000313" key="4">
    <source>
        <dbReference type="Proteomes" id="UP000322983"/>
    </source>
</evidence>
<evidence type="ECO:0000313" key="3">
    <source>
        <dbReference type="EMBL" id="BBG27399.1"/>
    </source>
</evidence>
<keyword evidence="1" id="KW-0472">Membrane</keyword>
<dbReference type="Gene3D" id="3.40.50.720">
    <property type="entry name" value="NAD(P)-binding Rossmann-like Domain"/>
    <property type="match status" value="1"/>
</dbReference>
<dbReference type="KEGG" id="step:IC006_1940"/>
<keyword evidence="1" id="KW-1133">Transmembrane helix</keyword>
<evidence type="ECO:0000313" key="2">
    <source>
        <dbReference type="EMBL" id="BBG24611.1"/>
    </source>
</evidence>
<dbReference type="OrthoDB" id="42836at2157"/>
<accession>A0A510DWK6</accession>